<dbReference type="CDD" id="cd00087">
    <property type="entry name" value="FReD"/>
    <property type="match status" value="1"/>
</dbReference>
<dbReference type="InterPro" id="IPR014716">
    <property type="entry name" value="Fibrinogen_a/b/g_C_1"/>
</dbReference>
<dbReference type="Proteomes" id="UP000507470">
    <property type="component" value="Unassembled WGS sequence"/>
</dbReference>
<dbReference type="SMART" id="SM00186">
    <property type="entry name" value="FBG"/>
    <property type="match status" value="1"/>
</dbReference>
<dbReference type="InterPro" id="IPR036056">
    <property type="entry name" value="Fibrinogen-like_C"/>
</dbReference>
<dbReference type="InterPro" id="IPR002181">
    <property type="entry name" value="Fibrinogen_a/b/g_C_dom"/>
</dbReference>
<accession>A0A6J8EBF2</accession>
<evidence type="ECO:0000259" key="1">
    <source>
        <dbReference type="PROSITE" id="PS51406"/>
    </source>
</evidence>
<organism evidence="2 3">
    <name type="scientific">Mytilus coruscus</name>
    <name type="common">Sea mussel</name>
    <dbReference type="NCBI Taxonomy" id="42192"/>
    <lineage>
        <taxon>Eukaryota</taxon>
        <taxon>Metazoa</taxon>
        <taxon>Spiralia</taxon>
        <taxon>Lophotrochozoa</taxon>
        <taxon>Mollusca</taxon>
        <taxon>Bivalvia</taxon>
        <taxon>Autobranchia</taxon>
        <taxon>Pteriomorphia</taxon>
        <taxon>Mytilida</taxon>
        <taxon>Mytiloidea</taxon>
        <taxon>Mytilidae</taxon>
        <taxon>Mytilinae</taxon>
        <taxon>Mytilus</taxon>
    </lineage>
</organism>
<dbReference type="PROSITE" id="PS51406">
    <property type="entry name" value="FIBRINOGEN_C_2"/>
    <property type="match status" value="1"/>
</dbReference>
<dbReference type="Gene3D" id="3.90.215.10">
    <property type="entry name" value="Gamma Fibrinogen, chain A, domain 1"/>
    <property type="match status" value="1"/>
</dbReference>
<proteinExistence type="predicted"/>
<protein>
    <recommendedName>
        <fullName evidence="1">Fibrinogen C-terminal domain-containing protein</fullName>
    </recommendedName>
</protein>
<dbReference type="PANTHER" id="PTHR19143">
    <property type="entry name" value="FIBRINOGEN/TENASCIN/ANGIOPOEITIN"/>
    <property type="match status" value="1"/>
</dbReference>
<dbReference type="InterPro" id="IPR050373">
    <property type="entry name" value="Fibrinogen_C-term_domain"/>
</dbReference>
<sequence length="345" mass="39099">MFNSTLRTWFESELNTTNVSDYFLDGGRTCLSCSGVASVTDCADVETCRDDEACFTHKYTTSSKEEQYDFGCSHQKLCLPGNSGAIFGKRLTGHHMVCQTWCNSTNICNMKSSCVNKLAENSSCGSTESKLPRECDDLTETKTGMYTIYPDGIHPVPVYCIMVNNEKWTVIQRRFNGYVDFYRNWDEYKSGFGSISGEYWLGNDNIHEISSSTTHRLSIYIEDFNGRFANANYSVFNVGDEHRKYQLGVYDFSGTNGLSDHLSSDQNTYMFSTKDQDNDNHDDNCAVQYRQGGFWYNNCGSVNLNGPYMAGPVTTGKGMYWDGWPSSLYSLKKSTMMIKRSMERP</sequence>
<dbReference type="OrthoDB" id="6053454at2759"/>
<dbReference type="AlphaFoldDB" id="A0A6J8EBF2"/>
<dbReference type="Pfam" id="PF00147">
    <property type="entry name" value="Fibrinogen_C"/>
    <property type="match status" value="1"/>
</dbReference>
<evidence type="ECO:0000313" key="3">
    <source>
        <dbReference type="Proteomes" id="UP000507470"/>
    </source>
</evidence>
<keyword evidence="3" id="KW-1185">Reference proteome</keyword>
<dbReference type="SUPFAM" id="SSF56496">
    <property type="entry name" value="Fibrinogen C-terminal domain-like"/>
    <property type="match status" value="1"/>
</dbReference>
<dbReference type="GO" id="GO:0005615">
    <property type="term" value="C:extracellular space"/>
    <property type="evidence" value="ECO:0007669"/>
    <property type="project" value="TreeGrafter"/>
</dbReference>
<gene>
    <name evidence="2" type="ORF">MCOR_49485</name>
</gene>
<dbReference type="EMBL" id="CACVKT020008723">
    <property type="protein sequence ID" value="CAC5416915.1"/>
    <property type="molecule type" value="Genomic_DNA"/>
</dbReference>
<evidence type="ECO:0000313" key="2">
    <source>
        <dbReference type="EMBL" id="CAC5416915.1"/>
    </source>
</evidence>
<reference evidence="2 3" key="1">
    <citation type="submission" date="2020-06" db="EMBL/GenBank/DDBJ databases">
        <authorList>
            <person name="Li R."/>
            <person name="Bekaert M."/>
        </authorList>
    </citation>
    <scope>NUCLEOTIDE SEQUENCE [LARGE SCALE GENOMIC DNA]</scope>
    <source>
        <strain evidence="3">wild</strain>
    </source>
</reference>
<feature type="domain" description="Fibrinogen C-terminal" evidence="1">
    <location>
        <begin position="126"/>
        <end position="342"/>
    </location>
</feature>
<name>A0A6J8EBF2_MYTCO</name>